<keyword evidence="3" id="KW-1185">Reference proteome</keyword>
<dbReference type="Proteomes" id="UP000607796">
    <property type="component" value="Unassembled WGS sequence"/>
</dbReference>
<dbReference type="InterPro" id="IPR050834">
    <property type="entry name" value="Glycosyltransf_2"/>
</dbReference>
<dbReference type="PANTHER" id="PTHR43685">
    <property type="entry name" value="GLYCOSYLTRANSFERASE"/>
    <property type="match status" value="1"/>
</dbReference>
<name>A0ABR9X0H9_9RHOB</name>
<dbReference type="InterPro" id="IPR029044">
    <property type="entry name" value="Nucleotide-diphossugar_trans"/>
</dbReference>
<proteinExistence type="predicted"/>
<evidence type="ECO:0000313" key="2">
    <source>
        <dbReference type="EMBL" id="MBE9637060.1"/>
    </source>
</evidence>
<dbReference type="PANTHER" id="PTHR43685:SF2">
    <property type="entry name" value="GLYCOSYLTRANSFERASE 2-LIKE DOMAIN-CONTAINING PROTEIN"/>
    <property type="match status" value="1"/>
</dbReference>
<comment type="caution">
    <text evidence="2">The sequence shown here is derived from an EMBL/GenBank/DDBJ whole genome shotgun (WGS) entry which is preliminary data.</text>
</comment>
<gene>
    <name evidence="2" type="ORF">IQ782_09440</name>
</gene>
<protein>
    <submittedName>
        <fullName evidence="2">Glycosyltransferase</fullName>
    </submittedName>
</protein>
<dbReference type="CDD" id="cd00761">
    <property type="entry name" value="Glyco_tranf_GTA_type"/>
    <property type="match status" value="1"/>
</dbReference>
<evidence type="ECO:0000259" key="1">
    <source>
        <dbReference type="Pfam" id="PF00535"/>
    </source>
</evidence>
<sequence length="298" mass="32466">MNIDLCICTFRREHITDTLRSVGALAVPEGVALRVIVVDNDDTDSARARVEAVAQTLPMPLRYIHAPGANISIARNAGLDAVEAEWAAFLDDDEIAAPDWLATMIARQRETGADGIFGPSRAVYGPGAPEWMKRGDFHSQYAAPRNGVVETGHTCNALLRWTATPWAAERFELARGKSGGEDTEFFFRLRSLGATYAIAEDAVVTEEVPEQRLSIGWLLRRRYRIGQSYSATAQSLPARARLFGTAGVKSAYCGARTLLALPNPERRTFWLMRGTMHAGVCAGCLALPERALYGGAPS</sequence>
<dbReference type="EMBL" id="JADFFK010000006">
    <property type="protein sequence ID" value="MBE9637060.1"/>
    <property type="molecule type" value="Genomic_DNA"/>
</dbReference>
<feature type="domain" description="Glycosyltransferase 2-like" evidence="1">
    <location>
        <begin position="6"/>
        <end position="160"/>
    </location>
</feature>
<dbReference type="InterPro" id="IPR001173">
    <property type="entry name" value="Glyco_trans_2-like"/>
</dbReference>
<dbReference type="Pfam" id="PF00535">
    <property type="entry name" value="Glycos_transf_2"/>
    <property type="match status" value="1"/>
</dbReference>
<organism evidence="2 3">
    <name type="scientific">Salipiger mangrovisoli</name>
    <dbReference type="NCBI Taxonomy" id="2865933"/>
    <lineage>
        <taxon>Bacteria</taxon>
        <taxon>Pseudomonadati</taxon>
        <taxon>Pseudomonadota</taxon>
        <taxon>Alphaproteobacteria</taxon>
        <taxon>Rhodobacterales</taxon>
        <taxon>Roseobacteraceae</taxon>
        <taxon>Salipiger</taxon>
    </lineage>
</organism>
<evidence type="ECO:0000313" key="3">
    <source>
        <dbReference type="Proteomes" id="UP000607796"/>
    </source>
</evidence>
<reference evidence="2 3" key="1">
    <citation type="journal article" date="2021" name="Int. J. Syst. Evol. Microbiol.">
        <title>Salipiger mangrovisoli sp. nov., isolated from mangrove soil and the proposal for the reclassification of Paraphaeobacter pallidus as Salipiger pallidus comb. nov.</title>
        <authorList>
            <person name="Du J."/>
            <person name="Liu Y."/>
            <person name="Pei T."/>
            <person name="Deng M.R."/>
            <person name="Zhu H."/>
        </authorList>
    </citation>
    <scope>NUCLEOTIDE SEQUENCE [LARGE SCALE GENOMIC DNA]</scope>
    <source>
        <strain evidence="2 3">6D45A</strain>
    </source>
</reference>
<dbReference type="SUPFAM" id="SSF53448">
    <property type="entry name" value="Nucleotide-diphospho-sugar transferases"/>
    <property type="match status" value="1"/>
</dbReference>
<dbReference type="Gene3D" id="3.90.550.10">
    <property type="entry name" value="Spore Coat Polysaccharide Biosynthesis Protein SpsA, Chain A"/>
    <property type="match status" value="1"/>
</dbReference>
<dbReference type="RefSeq" id="WP_194134378.1">
    <property type="nucleotide sequence ID" value="NZ_JADFFK010000006.1"/>
</dbReference>
<accession>A0ABR9X0H9</accession>